<accession>A0A317C3Z0</accession>
<sequence>MVNTLLPLATRLFRKSALMPDLINDFIGLDTEYKLASGSTKRRIHLDGAASPLVMKTAIDARDALLPHYSNSHSFSHASAHVCSQAHTWAKQTILDTCGADEQYSLVSLGNGTTGVMNNIARRLTKRASEKPIVLVSAMEHHANDLPHREQTALVNAEVIHIPLVGESAQQGEIDLVALEALLKEHPGRVNYVSFSGVSNVTGIVNPVAEIVALAHQYDALAVLDAAQSAAHMSLNIAEYDVDFVAFSGHKVYCAGSPGILIAKSELLAHYPSDEVGGGVVERVDYDSVDYLNSYPQREQAGTKDILGIYSLAKVMAALQGYGLDKVQAHGVELWQYAAEQLASIQGLVVYGQTEQTRLGALSFNIEDVDHGLVAAVLSDYFGIAVRNECFCAHPYVSSMVKEALWDLDLDSVPEEQQAAMINRKRGMVRASFSLYNTRDDVDALCSALREIVANKESFEKEYDISELGEYRHKSFVVEFTL</sequence>
<dbReference type="InterPro" id="IPR000192">
    <property type="entry name" value="Aminotrans_V_dom"/>
</dbReference>
<evidence type="ECO:0000256" key="1">
    <source>
        <dbReference type="ARBA" id="ARBA00022898"/>
    </source>
</evidence>
<dbReference type="Gene3D" id="3.90.1150.10">
    <property type="entry name" value="Aspartate Aminotransferase, domain 1"/>
    <property type="match status" value="1"/>
</dbReference>
<keyword evidence="4" id="KW-1185">Reference proteome</keyword>
<evidence type="ECO:0000313" key="3">
    <source>
        <dbReference type="EMBL" id="PWQ93406.1"/>
    </source>
</evidence>
<gene>
    <name evidence="3" type="ORF">DKT75_17385</name>
</gene>
<organism evidence="3 4">
    <name type="scientific">Leucothrix arctica</name>
    <dbReference type="NCBI Taxonomy" id="1481894"/>
    <lineage>
        <taxon>Bacteria</taxon>
        <taxon>Pseudomonadati</taxon>
        <taxon>Pseudomonadota</taxon>
        <taxon>Gammaproteobacteria</taxon>
        <taxon>Thiotrichales</taxon>
        <taxon>Thiotrichaceae</taxon>
        <taxon>Leucothrix</taxon>
    </lineage>
</organism>
<reference evidence="3 4" key="1">
    <citation type="submission" date="2018-05" db="EMBL/GenBank/DDBJ databases">
        <title>Leucothrix arctica sp. nov., isolated from Arctic seawater.</title>
        <authorList>
            <person name="Choi A."/>
            <person name="Baek K."/>
        </authorList>
    </citation>
    <scope>NUCLEOTIDE SEQUENCE [LARGE SCALE GENOMIC DNA]</scope>
    <source>
        <strain evidence="3 4">IMCC9719</strain>
    </source>
</reference>
<evidence type="ECO:0000313" key="4">
    <source>
        <dbReference type="Proteomes" id="UP000245506"/>
    </source>
</evidence>
<dbReference type="Proteomes" id="UP000245506">
    <property type="component" value="Unassembled WGS sequence"/>
</dbReference>
<evidence type="ECO:0000259" key="2">
    <source>
        <dbReference type="Pfam" id="PF00266"/>
    </source>
</evidence>
<keyword evidence="3" id="KW-0032">Aminotransferase</keyword>
<feature type="domain" description="Aminotransferase class V" evidence="2">
    <location>
        <begin position="44"/>
        <end position="445"/>
    </location>
</feature>
<dbReference type="SUPFAM" id="SSF53383">
    <property type="entry name" value="PLP-dependent transferases"/>
    <property type="match status" value="1"/>
</dbReference>
<dbReference type="Pfam" id="PF00266">
    <property type="entry name" value="Aminotran_5"/>
    <property type="match status" value="1"/>
</dbReference>
<proteinExistence type="predicted"/>
<dbReference type="AlphaFoldDB" id="A0A317C3Z0"/>
<dbReference type="Gene3D" id="3.40.640.10">
    <property type="entry name" value="Type I PLP-dependent aspartate aminotransferase-like (Major domain)"/>
    <property type="match status" value="1"/>
</dbReference>
<keyword evidence="3" id="KW-0808">Transferase</keyword>
<dbReference type="PANTHER" id="PTHR43586">
    <property type="entry name" value="CYSTEINE DESULFURASE"/>
    <property type="match status" value="1"/>
</dbReference>
<protein>
    <submittedName>
        <fullName evidence="3">Aminotransferase</fullName>
    </submittedName>
</protein>
<name>A0A317C3Z0_9GAMM</name>
<dbReference type="EMBL" id="QGKL01000042">
    <property type="protein sequence ID" value="PWQ93406.1"/>
    <property type="molecule type" value="Genomic_DNA"/>
</dbReference>
<dbReference type="InterPro" id="IPR015421">
    <property type="entry name" value="PyrdxlP-dep_Trfase_major"/>
</dbReference>
<keyword evidence="1" id="KW-0663">Pyridoxal phosphate</keyword>
<dbReference type="GO" id="GO:0008483">
    <property type="term" value="F:transaminase activity"/>
    <property type="evidence" value="ECO:0007669"/>
    <property type="project" value="UniProtKB-KW"/>
</dbReference>
<dbReference type="PANTHER" id="PTHR43586:SF8">
    <property type="entry name" value="CYSTEINE DESULFURASE 1, CHLOROPLASTIC"/>
    <property type="match status" value="1"/>
</dbReference>
<dbReference type="InterPro" id="IPR015424">
    <property type="entry name" value="PyrdxlP-dep_Trfase"/>
</dbReference>
<dbReference type="InterPro" id="IPR015422">
    <property type="entry name" value="PyrdxlP-dep_Trfase_small"/>
</dbReference>
<comment type="caution">
    <text evidence="3">The sequence shown here is derived from an EMBL/GenBank/DDBJ whole genome shotgun (WGS) entry which is preliminary data.</text>
</comment>